<protein>
    <recommendedName>
        <fullName evidence="4">Flagella basal body P-ring formation protein FlgA</fullName>
    </recommendedName>
</protein>
<dbReference type="SMART" id="SM00858">
    <property type="entry name" value="SAF"/>
    <property type="match status" value="1"/>
</dbReference>
<dbReference type="PANTHER" id="PTHR36307">
    <property type="entry name" value="FLAGELLA BASAL BODY P-RING FORMATION PROTEIN FLGA"/>
    <property type="match status" value="1"/>
</dbReference>
<evidence type="ECO:0000313" key="6">
    <source>
        <dbReference type="EMBL" id="MBE3640221.1"/>
    </source>
</evidence>
<keyword evidence="3 4" id="KW-0574">Periplasm</keyword>
<dbReference type="CDD" id="cd11614">
    <property type="entry name" value="SAF_CpaB_FlgA_like"/>
    <property type="match status" value="1"/>
</dbReference>
<keyword evidence="6" id="KW-0969">Cilium</keyword>
<dbReference type="EMBL" id="JACVXA010000078">
    <property type="protein sequence ID" value="MBE3640221.1"/>
    <property type="molecule type" value="Genomic_DNA"/>
</dbReference>
<evidence type="ECO:0000256" key="4">
    <source>
        <dbReference type="RuleBase" id="RU362063"/>
    </source>
</evidence>
<name>A0A8J6Z241_9RHOB</name>
<keyword evidence="4" id="KW-1005">Bacterial flagellum biogenesis</keyword>
<dbReference type="InterPro" id="IPR013974">
    <property type="entry name" value="SAF"/>
</dbReference>
<comment type="function">
    <text evidence="4">Involved in the assembly process of the P-ring formation. It may associate with FlgF on the rod constituting a structure essential for the P-ring assembly or may act as a modulator protein for the P-ring assembly.</text>
</comment>
<keyword evidence="7" id="KW-1185">Reference proteome</keyword>
<dbReference type="NCBIfam" id="TIGR03170">
    <property type="entry name" value="flgA_cterm"/>
    <property type="match status" value="1"/>
</dbReference>
<dbReference type="RefSeq" id="WP_193185971.1">
    <property type="nucleotide sequence ID" value="NZ_JACVXA010000078.1"/>
</dbReference>
<keyword evidence="6" id="KW-0966">Cell projection</keyword>
<dbReference type="InterPro" id="IPR036732">
    <property type="entry name" value="AFP_Neu5c_C_sf"/>
</dbReference>
<keyword evidence="2 4" id="KW-0732">Signal</keyword>
<organism evidence="6 7">
    <name type="scientific">Mangrovicoccus algicola</name>
    <dbReference type="NCBI Taxonomy" id="2771008"/>
    <lineage>
        <taxon>Bacteria</taxon>
        <taxon>Pseudomonadati</taxon>
        <taxon>Pseudomonadota</taxon>
        <taxon>Alphaproteobacteria</taxon>
        <taxon>Rhodobacterales</taxon>
        <taxon>Paracoccaceae</taxon>
        <taxon>Mangrovicoccus</taxon>
    </lineage>
</organism>
<dbReference type="Pfam" id="PF13144">
    <property type="entry name" value="ChapFlgA"/>
    <property type="match status" value="1"/>
</dbReference>
<dbReference type="InterPro" id="IPR039246">
    <property type="entry name" value="Flagellar_FlgA"/>
</dbReference>
<dbReference type="Proteomes" id="UP000609121">
    <property type="component" value="Unassembled WGS sequence"/>
</dbReference>
<accession>A0A8J6Z241</accession>
<evidence type="ECO:0000259" key="5">
    <source>
        <dbReference type="SMART" id="SM00858"/>
    </source>
</evidence>
<dbReference type="Gene3D" id="2.30.30.760">
    <property type="match status" value="1"/>
</dbReference>
<evidence type="ECO:0000313" key="7">
    <source>
        <dbReference type="Proteomes" id="UP000609121"/>
    </source>
</evidence>
<feature type="domain" description="SAF" evidence="5">
    <location>
        <begin position="25"/>
        <end position="83"/>
    </location>
</feature>
<keyword evidence="6" id="KW-0282">Flagellum</keyword>
<comment type="similarity">
    <text evidence="4">Belongs to the FlgA family.</text>
</comment>
<comment type="subcellular location">
    <subcellularLocation>
        <location evidence="1 4">Periplasm</location>
    </subcellularLocation>
</comment>
<dbReference type="PANTHER" id="PTHR36307:SF1">
    <property type="entry name" value="FLAGELLA BASAL BODY P-RING FORMATION PROTEIN FLGA"/>
    <property type="match status" value="1"/>
</dbReference>
<feature type="chain" id="PRO_5035336792" description="Flagella basal body P-ring formation protein FlgA" evidence="4">
    <location>
        <begin position="21"/>
        <end position="149"/>
    </location>
</feature>
<dbReference type="AlphaFoldDB" id="A0A8J6Z241"/>
<dbReference type="GO" id="GO:0044780">
    <property type="term" value="P:bacterial-type flagellum assembly"/>
    <property type="evidence" value="ECO:0007669"/>
    <property type="project" value="InterPro"/>
</dbReference>
<evidence type="ECO:0000256" key="3">
    <source>
        <dbReference type="ARBA" id="ARBA00022764"/>
    </source>
</evidence>
<reference evidence="6" key="1">
    <citation type="submission" date="2020-09" db="EMBL/GenBank/DDBJ databases">
        <title>A novel bacterium of genus Mangrovicoccus, isolated from South China Sea.</title>
        <authorList>
            <person name="Huang H."/>
            <person name="Mo K."/>
            <person name="Hu Y."/>
        </authorList>
    </citation>
    <scope>NUCLEOTIDE SEQUENCE</scope>
    <source>
        <strain evidence="6">HB182678</strain>
    </source>
</reference>
<feature type="signal peptide" evidence="4">
    <location>
        <begin position="1"/>
        <end position="20"/>
    </location>
</feature>
<proteinExistence type="inferred from homology"/>
<evidence type="ECO:0000256" key="1">
    <source>
        <dbReference type="ARBA" id="ARBA00004418"/>
    </source>
</evidence>
<dbReference type="Gene3D" id="3.90.1210.10">
    <property type="entry name" value="Antifreeze-like/N-acetylneuraminic acid synthase C-terminal domain"/>
    <property type="match status" value="1"/>
</dbReference>
<dbReference type="GO" id="GO:0042597">
    <property type="term" value="C:periplasmic space"/>
    <property type="evidence" value="ECO:0007669"/>
    <property type="project" value="UniProtKB-SubCell"/>
</dbReference>
<dbReference type="InterPro" id="IPR017585">
    <property type="entry name" value="SAF_FlgA"/>
</dbReference>
<gene>
    <name evidence="6" type="primary">flgA</name>
    <name evidence="6" type="ORF">ICN82_18605</name>
</gene>
<comment type="caution">
    <text evidence="6">The sequence shown here is derived from an EMBL/GenBank/DDBJ whole genome shotgun (WGS) entry which is preliminary data.</text>
</comment>
<dbReference type="SUPFAM" id="SSF51269">
    <property type="entry name" value="AFP III-like domain"/>
    <property type="match status" value="1"/>
</dbReference>
<evidence type="ECO:0000256" key="2">
    <source>
        <dbReference type="ARBA" id="ARBA00022729"/>
    </source>
</evidence>
<sequence>MCARFAPVPVLALLAALAPAGVPRADSVVTARPVRVGTVLTAEDVALQEVEIPGALGDLREAVGLQASRNLFPGRAIMPADLQEPHVVSRNQTVLLHFERGALRISTEGRALDGGAPGDMIRVTNETSRITVTGKVMPDGSITVTGADR</sequence>